<name>A0A6A4RCY7_9RHOB</name>
<evidence type="ECO:0000313" key="2">
    <source>
        <dbReference type="Proteomes" id="UP000441586"/>
    </source>
</evidence>
<reference evidence="1 2" key="1">
    <citation type="submission" date="2019-12" db="EMBL/GenBank/DDBJ databases">
        <authorList>
            <person name="Zhang Y.-J."/>
        </authorList>
    </citation>
    <scope>NUCLEOTIDE SEQUENCE [LARGE SCALE GENOMIC DNA]</scope>
    <source>
        <strain evidence="1 2">H18S-6</strain>
    </source>
</reference>
<protein>
    <recommendedName>
        <fullName evidence="3">DUF1353 domain-containing protein</fullName>
    </recommendedName>
</protein>
<sequence>MPFRTFVALAQRFFTPLTICATLTGCGAVDYDAAPVGEFTGSLFVMWIGEGDDTGSGRFVYVPDQNNPLRFTRGGDPAGVKVIEPEIMYTDGGSIPKQAQLFKGFSPWGYAPAYMVHDWIYVARHCLTDGKPTAREETIKDMTFQDSADLTAEMIKTLIHSQKVSENDVASRVVSGTVAGPASYQRWVIRGACDADRVSEELRREVESALFAPRALVELRPALSTSAAADILPSTPVQREVKLITVIDF</sequence>
<dbReference type="AlphaFoldDB" id="A0A6A4RCY7"/>
<dbReference type="PROSITE" id="PS51257">
    <property type="entry name" value="PROKAR_LIPOPROTEIN"/>
    <property type="match status" value="1"/>
</dbReference>
<dbReference type="RefSeq" id="WP_158980521.1">
    <property type="nucleotide sequence ID" value="NZ_WSFO01000010.1"/>
</dbReference>
<comment type="caution">
    <text evidence="1">The sequence shown here is derived from an EMBL/GenBank/DDBJ whole genome shotgun (WGS) entry which is preliminary data.</text>
</comment>
<evidence type="ECO:0000313" key="1">
    <source>
        <dbReference type="EMBL" id="KAE9628289.1"/>
    </source>
</evidence>
<gene>
    <name evidence="1" type="ORF">GP644_16795</name>
</gene>
<organism evidence="1 2">
    <name type="scientific">Parasedimentitalea maritima</name>
    <dbReference type="NCBI Taxonomy" id="2578117"/>
    <lineage>
        <taxon>Bacteria</taxon>
        <taxon>Pseudomonadati</taxon>
        <taxon>Pseudomonadota</taxon>
        <taxon>Alphaproteobacteria</taxon>
        <taxon>Rhodobacterales</taxon>
        <taxon>Paracoccaceae</taxon>
        <taxon>Parasedimentitalea</taxon>
    </lineage>
</organism>
<proteinExistence type="predicted"/>
<dbReference type="EMBL" id="WSFO01000010">
    <property type="protein sequence ID" value="KAE9628289.1"/>
    <property type="molecule type" value="Genomic_DNA"/>
</dbReference>
<evidence type="ECO:0008006" key="3">
    <source>
        <dbReference type="Google" id="ProtNLM"/>
    </source>
</evidence>
<accession>A0A6A4RCY7</accession>
<dbReference type="Proteomes" id="UP000441586">
    <property type="component" value="Unassembled WGS sequence"/>
</dbReference>